<dbReference type="OrthoDB" id="16820at2759"/>
<dbReference type="KEGG" id="bvg:104907007"/>
<organism evidence="2 3">
    <name type="scientific">Beta vulgaris subsp. vulgaris</name>
    <name type="common">Beet</name>
    <dbReference type="NCBI Taxonomy" id="3555"/>
    <lineage>
        <taxon>Eukaryota</taxon>
        <taxon>Viridiplantae</taxon>
        <taxon>Streptophyta</taxon>
        <taxon>Embryophyta</taxon>
        <taxon>Tracheophyta</taxon>
        <taxon>Spermatophyta</taxon>
        <taxon>Magnoliopsida</taxon>
        <taxon>eudicotyledons</taxon>
        <taxon>Gunneridae</taxon>
        <taxon>Pentapetalae</taxon>
        <taxon>Caryophyllales</taxon>
        <taxon>Chenopodiaceae</taxon>
        <taxon>Betoideae</taxon>
        <taxon>Beta</taxon>
    </lineage>
</organism>
<evidence type="ECO:0000313" key="2">
    <source>
        <dbReference type="EMBL" id="KMS98590.1"/>
    </source>
</evidence>
<proteinExistence type="predicted"/>
<keyword evidence="3" id="KW-1185">Reference proteome</keyword>
<sequence>MAAAQGVCLNHIARESADVKRLATFYQQILGFEQIESPKFGEFEVIWLRLPPSFSLHLIQRNPSSQLPESPYSAASPVQDPTNLPRGHHISFSVSNFDEFVLFLKDKGIETFEKTQPDGKTKQVFFFDPDGNGLEVGSWGTPSQ</sequence>
<dbReference type="InterPro" id="IPR004360">
    <property type="entry name" value="Glyas_Fos-R_dOase_dom"/>
</dbReference>
<evidence type="ECO:0000313" key="3">
    <source>
        <dbReference type="Proteomes" id="UP000035740"/>
    </source>
</evidence>
<evidence type="ECO:0000259" key="1">
    <source>
        <dbReference type="PROSITE" id="PS51819"/>
    </source>
</evidence>
<name>A0A0J8E5W2_BETVV</name>
<dbReference type="Gramene" id="KMS98590">
    <property type="protein sequence ID" value="KMS98590"/>
    <property type="gene ID" value="BVRB_3g070740"/>
</dbReference>
<dbReference type="CDD" id="cd07245">
    <property type="entry name" value="VOC_like"/>
    <property type="match status" value="1"/>
</dbReference>
<dbReference type="eggNOG" id="KOG2944">
    <property type="taxonomic scope" value="Eukaryota"/>
</dbReference>
<dbReference type="PANTHER" id="PTHR47802">
    <property type="entry name" value="GLYOXALASE FAMILY PROTEIN, EXPRESSED"/>
    <property type="match status" value="1"/>
</dbReference>
<feature type="domain" description="VOC" evidence="1">
    <location>
        <begin position="8"/>
        <end position="139"/>
    </location>
</feature>
<dbReference type="Proteomes" id="UP000035740">
    <property type="component" value="Unassembled WGS sequence"/>
</dbReference>
<reference evidence="2 3" key="1">
    <citation type="journal article" date="2014" name="Nature">
        <title>The genome of the recently domesticated crop plant sugar beet (Beta vulgaris).</title>
        <authorList>
            <person name="Dohm J.C."/>
            <person name="Minoche A.E."/>
            <person name="Holtgrawe D."/>
            <person name="Capella-Gutierrez S."/>
            <person name="Zakrzewski F."/>
            <person name="Tafer H."/>
            <person name="Rupp O."/>
            <person name="Sorensen T.R."/>
            <person name="Stracke R."/>
            <person name="Reinhardt R."/>
            <person name="Goesmann A."/>
            <person name="Kraft T."/>
            <person name="Schulz B."/>
            <person name="Stadler P.F."/>
            <person name="Schmidt T."/>
            <person name="Gabaldon T."/>
            <person name="Lehrach H."/>
            <person name="Weisshaar B."/>
            <person name="Himmelbauer H."/>
        </authorList>
    </citation>
    <scope>NUCLEOTIDE SEQUENCE [LARGE SCALE GENOMIC DNA]</scope>
    <source>
        <tissue evidence="2">Taproot</tissue>
    </source>
</reference>
<dbReference type="EMBL" id="KQ090250">
    <property type="protein sequence ID" value="KMS98590.1"/>
    <property type="molecule type" value="Genomic_DNA"/>
</dbReference>
<gene>
    <name evidence="2" type="ORF">BVRB_3g070740</name>
</gene>
<dbReference type="OMA" id="VIWLKLP"/>
<dbReference type="SUPFAM" id="SSF54593">
    <property type="entry name" value="Glyoxalase/Bleomycin resistance protein/Dihydroxybiphenyl dioxygenase"/>
    <property type="match status" value="1"/>
</dbReference>
<dbReference type="InterPro" id="IPR037523">
    <property type="entry name" value="VOC_core"/>
</dbReference>
<dbReference type="PROSITE" id="PS51819">
    <property type="entry name" value="VOC"/>
    <property type="match status" value="1"/>
</dbReference>
<accession>A0A0J8E5W2</accession>
<dbReference type="InterPro" id="IPR029068">
    <property type="entry name" value="Glyas_Bleomycin-R_OHBP_Dase"/>
</dbReference>
<dbReference type="AlphaFoldDB" id="A0A0J8E5W2"/>
<dbReference type="Gene3D" id="3.10.180.10">
    <property type="entry name" value="2,3-Dihydroxybiphenyl 1,2-Dioxygenase, domain 1"/>
    <property type="match status" value="1"/>
</dbReference>
<protein>
    <recommendedName>
        <fullName evidence="1">VOC domain-containing protein</fullName>
    </recommendedName>
</protein>
<dbReference type="PANTHER" id="PTHR47802:SF1">
    <property type="entry name" value="GLYOXALASE FAMILY PROTEIN, EXPRESSED"/>
    <property type="match status" value="1"/>
</dbReference>
<dbReference type="Pfam" id="PF00903">
    <property type="entry name" value="Glyoxalase"/>
    <property type="match status" value="1"/>
</dbReference>